<dbReference type="EMBL" id="CAJPVI010000063">
    <property type="protein sequence ID" value="CAG2159699.1"/>
    <property type="molecule type" value="Genomic_DNA"/>
</dbReference>
<dbReference type="Proteomes" id="UP000672657">
    <property type="component" value="Unassembled WGS sequence"/>
</dbReference>
<sequence>MTRTRQREYRRRHRPGTLIRLVAVSIGITASVEALPCTGASPCSQASRARRRHRG</sequence>
<protein>
    <recommendedName>
        <fullName evidence="3">ESPR domain-containing protein</fullName>
    </recommendedName>
</protein>
<organism evidence="1 2">
    <name type="scientific">Cupriavidus numazuensis</name>
    <dbReference type="NCBI Taxonomy" id="221992"/>
    <lineage>
        <taxon>Bacteria</taxon>
        <taxon>Pseudomonadati</taxon>
        <taxon>Pseudomonadota</taxon>
        <taxon>Betaproteobacteria</taxon>
        <taxon>Burkholderiales</taxon>
        <taxon>Burkholderiaceae</taxon>
        <taxon>Cupriavidus</taxon>
    </lineage>
</organism>
<comment type="caution">
    <text evidence="1">The sequence shown here is derived from an EMBL/GenBank/DDBJ whole genome shotgun (WGS) entry which is preliminary data.</text>
</comment>
<gene>
    <name evidence="1" type="ORF">LMG26411_06911</name>
</gene>
<evidence type="ECO:0000313" key="1">
    <source>
        <dbReference type="EMBL" id="CAG2159699.1"/>
    </source>
</evidence>
<accession>A0ABM8TTC7</accession>
<keyword evidence="2" id="KW-1185">Reference proteome</keyword>
<evidence type="ECO:0000313" key="2">
    <source>
        <dbReference type="Proteomes" id="UP000672657"/>
    </source>
</evidence>
<proteinExistence type="predicted"/>
<name>A0ABM8TTC7_9BURK</name>
<evidence type="ECO:0008006" key="3">
    <source>
        <dbReference type="Google" id="ProtNLM"/>
    </source>
</evidence>
<reference evidence="1 2" key="1">
    <citation type="submission" date="2021-03" db="EMBL/GenBank/DDBJ databases">
        <authorList>
            <person name="Peeters C."/>
        </authorList>
    </citation>
    <scope>NUCLEOTIDE SEQUENCE [LARGE SCALE GENOMIC DNA]</scope>
    <source>
        <strain evidence="1 2">LMG 26411</strain>
    </source>
</reference>